<dbReference type="InterPro" id="IPR051556">
    <property type="entry name" value="N-term/lysine_N-AcTrnsfr"/>
</dbReference>
<dbReference type="EMBL" id="JACHGJ010000019">
    <property type="protein sequence ID" value="MBB6482721.1"/>
    <property type="molecule type" value="Genomic_DNA"/>
</dbReference>
<evidence type="ECO:0000313" key="3">
    <source>
        <dbReference type="Proteomes" id="UP000587760"/>
    </source>
</evidence>
<dbReference type="SUPFAM" id="SSF55729">
    <property type="entry name" value="Acyl-CoA N-acyltransferases (Nat)"/>
    <property type="match status" value="1"/>
</dbReference>
<sequence>MEKTLYHFYDKNNNLTSRICNKSDKSFILDIYERTIFNQVREFYEVDLEMFNNRFDADYHTIEMILHNNKPIGFYQIDFDRTIISIQRLFLHPDYHKQSIGKKIMKSIINWGIDHNYDEIRLMVWENNPALSFYKNFGFIELEKIKHKYSLQLLIKSELT</sequence>
<dbReference type="Pfam" id="PF00583">
    <property type="entry name" value="Acetyltransf_1"/>
    <property type="match status" value="1"/>
</dbReference>
<dbReference type="CDD" id="cd04301">
    <property type="entry name" value="NAT_SF"/>
    <property type="match status" value="1"/>
</dbReference>
<dbReference type="GO" id="GO:0005840">
    <property type="term" value="C:ribosome"/>
    <property type="evidence" value="ECO:0007669"/>
    <property type="project" value="UniProtKB-KW"/>
</dbReference>
<dbReference type="InterPro" id="IPR016181">
    <property type="entry name" value="Acyl_CoA_acyltransferase"/>
</dbReference>
<keyword evidence="2" id="KW-0687">Ribonucleoprotein</keyword>
<dbReference type="RefSeq" id="WP_184748956.1">
    <property type="nucleotide sequence ID" value="NZ_JACHGJ010000019.1"/>
</dbReference>
<dbReference type="AlphaFoldDB" id="A0A841RH72"/>
<dbReference type="InterPro" id="IPR000182">
    <property type="entry name" value="GNAT_dom"/>
</dbReference>
<dbReference type="GO" id="GO:0016747">
    <property type="term" value="F:acyltransferase activity, transferring groups other than amino-acyl groups"/>
    <property type="evidence" value="ECO:0007669"/>
    <property type="project" value="InterPro"/>
</dbReference>
<keyword evidence="3" id="KW-1185">Reference proteome</keyword>
<dbReference type="PANTHER" id="PTHR42919:SF40">
    <property type="entry name" value="FAMILY ACETYLTRANSFERASE, PUTATIVE-RELATED"/>
    <property type="match status" value="1"/>
</dbReference>
<name>A0A841RH72_9SPIO</name>
<evidence type="ECO:0000259" key="1">
    <source>
        <dbReference type="PROSITE" id="PS51186"/>
    </source>
</evidence>
<keyword evidence="2" id="KW-0689">Ribosomal protein</keyword>
<dbReference type="Proteomes" id="UP000587760">
    <property type="component" value="Unassembled WGS sequence"/>
</dbReference>
<feature type="domain" description="N-acetyltransferase" evidence="1">
    <location>
        <begin position="15"/>
        <end position="160"/>
    </location>
</feature>
<evidence type="ECO:0000313" key="2">
    <source>
        <dbReference type="EMBL" id="MBB6482721.1"/>
    </source>
</evidence>
<gene>
    <name evidence="2" type="ORF">HNR50_004426</name>
</gene>
<organism evidence="2 3">
    <name type="scientific">Spirochaeta isovalerica</name>
    <dbReference type="NCBI Taxonomy" id="150"/>
    <lineage>
        <taxon>Bacteria</taxon>
        <taxon>Pseudomonadati</taxon>
        <taxon>Spirochaetota</taxon>
        <taxon>Spirochaetia</taxon>
        <taxon>Spirochaetales</taxon>
        <taxon>Spirochaetaceae</taxon>
        <taxon>Spirochaeta</taxon>
    </lineage>
</organism>
<protein>
    <submittedName>
        <fullName evidence="2">Ribosomal protein S18 acetylase RimI-like enzyme</fullName>
    </submittedName>
</protein>
<comment type="caution">
    <text evidence="2">The sequence shown here is derived from an EMBL/GenBank/DDBJ whole genome shotgun (WGS) entry which is preliminary data.</text>
</comment>
<accession>A0A841RH72</accession>
<reference evidence="2 3" key="1">
    <citation type="submission" date="2020-08" db="EMBL/GenBank/DDBJ databases">
        <title>Genomic Encyclopedia of Type Strains, Phase IV (KMG-IV): sequencing the most valuable type-strain genomes for metagenomic binning, comparative biology and taxonomic classification.</title>
        <authorList>
            <person name="Goeker M."/>
        </authorList>
    </citation>
    <scope>NUCLEOTIDE SEQUENCE [LARGE SCALE GENOMIC DNA]</scope>
    <source>
        <strain evidence="2 3">DSM 2461</strain>
    </source>
</reference>
<proteinExistence type="predicted"/>
<dbReference type="Gene3D" id="3.40.630.30">
    <property type="match status" value="1"/>
</dbReference>
<dbReference type="PROSITE" id="PS51186">
    <property type="entry name" value="GNAT"/>
    <property type="match status" value="1"/>
</dbReference>
<dbReference type="PANTHER" id="PTHR42919">
    <property type="entry name" value="N-ALPHA-ACETYLTRANSFERASE"/>
    <property type="match status" value="1"/>
</dbReference>